<dbReference type="Proteomes" id="UP001176059">
    <property type="component" value="Unassembled WGS sequence"/>
</dbReference>
<evidence type="ECO:0000313" key="3">
    <source>
        <dbReference type="Proteomes" id="UP001176059"/>
    </source>
</evidence>
<gene>
    <name evidence="2" type="ORF">DFJ43DRAFT_1037208</name>
</gene>
<feature type="region of interest" description="Disordered" evidence="1">
    <location>
        <begin position="15"/>
        <end position="34"/>
    </location>
</feature>
<feature type="compositionally biased region" description="Acidic residues" evidence="1">
    <location>
        <begin position="94"/>
        <end position="106"/>
    </location>
</feature>
<evidence type="ECO:0000256" key="1">
    <source>
        <dbReference type="SAM" id="MobiDB-lite"/>
    </source>
</evidence>
<feature type="region of interest" description="Disordered" evidence="1">
    <location>
        <begin position="87"/>
        <end position="122"/>
    </location>
</feature>
<proteinExistence type="predicted"/>
<feature type="region of interest" description="Disordered" evidence="1">
    <location>
        <begin position="42"/>
        <end position="65"/>
    </location>
</feature>
<accession>A0AA38JFY8</accession>
<name>A0AA38JFY8_9AGAR</name>
<feature type="compositionally biased region" description="Basic and acidic residues" evidence="1">
    <location>
        <begin position="107"/>
        <end position="122"/>
    </location>
</feature>
<reference evidence="2" key="2">
    <citation type="journal article" date="2023" name="Proc. Natl. Acad. Sci. U.S.A.">
        <title>A global phylogenomic analysis of the shiitake genus Lentinula.</title>
        <authorList>
            <person name="Sierra-Patev S."/>
            <person name="Min B."/>
            <person name="Naranjo-Ortiz M."/>
            <person name="Looney B."/>
            <person name="Konkel Z."/>
            <person name="Slot J.C."/>
            <person name="Sakamoto Y."/>
            <person name="Steenwyk J.L."/>
            <person name="Rokas A."/>
            <person name="Carro J."/>
            <person name="Camarero S."/>
            <person name="Ferreira P."/>
            <person name="Molpeceres G."/>
            <person name="Ruiz-Duenas F.J."/>
            <person name="Serrano A."/>
            <person name="Henrissat B."/>
            <person name="Drula E."/>
            <person name="Hughes K.W."/>
            <person name="Mata J.L."/>
            <person name="Ishikawa N.K."/>
            <person name="Vargas-Isla R."/>
            <person name="Ushijima S."/>
            <person name="Smith C.A."/>
            <person name="Donoghue J."/>
            <person name="Ahrendt S."/>
            <person name="Andreopoulos W."/>
            <person name="He G."/>
            <person name="LaButti K."/>
            <person name="Lipzen A."/>
            <person name="Ng V."/>
            <person name="Riley R."/>
            <person name="Sandor L."/>
            <person name="Barry K."/>
            <person name="Martinez A.T."/>
            <person name="Xiao Y."/>
            <person name="Gibbons J.G."/>
            <person name="Terashima K."/>
            <person name="Grigoriev I.V."/>
            <person name="Hibbett D."/>
        </authorList>
    </citation>
    <scope>NUCLEOTIDE SEQUENCE</scope>
    <source>
        <strain evidence="2">ET3784</strain>
    </source>
</reference>
<feature type="compositionally biased region" description="Basic and acidic residues" evidence="1">
    <location>
        <begin position="42"/>
        <end position="58"/>
    </location>
</feature>
<dbReference type="EMBL" id="JANVFO010000010">
    <property type="protein sequence ID" value="KAJ3735326.1"/>
    <property type="molecule type" value="Genomic_DNA"/>
</dbReference>
<organism evidence="2 3">
    <name type="scientific">Lentinula guzmanii</name>
    <dbReference type="NCBI Taxonomy" id="2804957"/>
    <lineage>
        <taxon>Eukaryota</taxon>
        <taxon>Fungi</taxon>
        <taxon>Dikarya</taxon>
        <taxon>Basidiomycota</taxon>
        <taxon>Agaricomycotina</taxon>
        <taxon>Agaricomycetes</taxon>
        <taxon>Agaricomycetidae</taxon>
        <taxon>Agaricales</taxon>
        <taxon>Marasmiineae</taxon>
        <taxon>Omphalotaceae</taxon>
        <taxon>Lentinula</taxon>
    </lineage>
</organism>
<sequence length="122" mass="14218">MHDESYKSTQLVYNEAESKNSEICTDDDDPDDRTWDHVEAQEQHVEKHVEAQESHVESQDQGSGNHILFAPLKNLCLSVALSQHISVRKLEEEKREEEEEEEESEEDRVRRTGDRKGKGRKE</sequence>
<evidence type="ECO:0000313" key="2">
    <source>
        <dbReference type="EMBL" id="KAJ3735326.1"/>
    </source>
</evidence>
<protein>
    <submittedName>
        <fullName evidence="2">Uncharacterized protein</fullName>
    </submittedName>
</protein>
<comment type="caution">
    <text evidence="2">The sequence shown here is derived from an EMBL/GenBank/DDBJ whole genome shotgun (WGS) entry which is preliminary data.</text>
</comment>
<dbReference type="AlphaFoldDB" id="A0AA38JFY8"/>
<reference evidence="2" key="1">
    <citation type="submission" date="2022-08" db="EMBL/GenBank/DDBJ databases">
        <authorList>
            <consortium name="DOE Joint Genome Institute"/>
            <person name="Min B."/>
            <person name="Sierra-Patev S."/>
            <person name="Naranjo-Ortiz M."/>
            <person name="Looney B."/>
            <person name="Konkel Z."/>
            <person name="Slot J.C."/>
            <person name="Sakamoto Y."/>
            <person name="Steenwyk J.L."/>
            <person name="Rokas A."/>
            <person name="Carro J."/>
            <person name="Camarero S."/>
            <person name="Ferreira P."/>
            <person name="Molpeceres G."/>
            <person name="Ruiz-duenas F.J."/>
            <person name="Serrano A."/>
            <person name="Henrissat B."/>
            <person name="Drula E."/>
            <person name="Hughes K.W."/>
            <person name="Mata J.L."/>
            <person name="Ishikawa N.K."/>
            <person name="Vargas-Isla R."/>
            <person name="Ushijima S."/>
            <person name="Smith C.A."/>
            <person name="Ahrendt S."/>
            <person name="Andreopoulos W."/>
            <person name="He G."/>
            <person name="LaButti K."/>
            <person name="Lipzen A."/>
            <person name="Ng V."/>
            <person name="Riley R."/>
            <person name="Sandor L."/>
            <person name="Barry K."/>
            <person name="Martinez A.T."/>
            <person name="Xiao Y."/>
            <person name="Gibbons J.G."/>
            <person name="Terashima K."/>
            <person name="Hibbett D.S."/>
            <person name="Grigoriev I.V."/>
        </authorList>
    </citation>
    <scope>NUCLEOTIDE SEQUENCE</scope>
    <source>
        <strain evidence="2">ET3784</strain>
    </source>
</reference>
<keyword evidence="3" id="KW-1185">Reference proteome</keyword>